<organism evidence="2">
    <name type="scientific">marine sediment metagenome</name>
    <dbReference type="NCBI Taxonomy" id="412755"/>
    <lineage>
        <taxon>unclassified sequences</taxon>
        <taxon>metagenomes</taxon>
        <taxon>ecological metagenomes</taxon>
    </lineage>
</organism>
<dbReference type="PROSITE" id="PS50110">
    <property type="entry name" value="RESPONSE_REGULATORY"/>
    <property type="match status" value="1"/>
</dbReference>
<dbReference type="EMBL" id="LAZR01034497">
    <property type="protein sequence ID" value="KKL45136.1"/>
    <property type="molecule type" value="Genomic_DNA"/>
</dbReference>
<gene>
    <name evidence="2" type="ORF">LCGC14_2358700</name>
</gene>
<feature type="domain" description="Response regulatory" evidence="1">
    <location>
        <begin position="8"/>
        <end position="135"/>
    </location>
</feature>
<dbReference type="SUPFAM" id="SSF52172">
    <property type="entry name" value="CheY-like"/>
    <property type="match status" value="1"/>
</dbReference>
<evidence type="ECO:0000313" key="2">
    <source>
        <dbReference type="EMBL" id="KKL45136.1"/>
    </source>
</evidence>
<dbReference type="InterPro" id="IPR011006">
    <property type="entry name" value="CheY-like_superfamily"/>
</dbReference>
<dbReference type="InterPro" id="IPR052893">
    <property type="entry name" value="TCS_response_regulator"/>
</dbReference>
<dbReference type="AlphaFoldDB" id="A0A0F9CUI5"/>
<dbReference type="CDD" id="cd17557">
    <property type="entry name" value="REC_Rcp-like"/>
    <property type="match status" value="1"/>
</dbReference>
<evidence type="ECO:0000259" key="1">
    <source>
        <dbReference type="PROSITE" id="PS50110"/>
    </source>
</evidence>
<dbReference type="InterPro" id="IPR001789">
    <property type="entry name" value="Sig_transdc_resp-reg_receiver"/>
</dbReference>
<dbReference type="Pfam" id="PF00072">
    <property type="entry name" value="Response_reg"/>
    <property type="match status" value="1"/>
</dbReference>
<dbReference type="PANTHER" id="PTHR44520:SF1">
    <property type="entry name" value="TWO-COMPONENT SYSTEM REGULATORY PROTEIN"/>
    <property type="match status" value="1"/>
</dbReference>
<dbReference type="SMART" id="SM00448">
    <property type="entry name" value="REC"/>
    <property type="match status" value="1"/>
</dbReference>
<sequence>MDTNDYIEVLYVEDRPEDAELTIRSLKEHNLVNRIKLIEDGQEALDYLFGEGKYKGHKPELPKLLLLDLKLPKVSGLEVLERIRSDEKFKHLPVVVLTSSNEHVDIEKAYKLGANSYIVKPVEFTNFAKAIKQVGLYWLVLNRAPK</sequence>
<dbReference type="PANTHER" id="PTHR44520">
    <property type="entry name" value="RESPONSE REGULATOR RCP1-RELATED"/>
    <property type="match status" value="1"/>
</dbReference>
<accession>A0A0F9CUI5</accession>
<dbReference type="GO" id="GO:0000160">
    <property type="term" value="P:phosphorelay signal transduction system"/>
    <property type="evidence" value="ECO:0007669"/>
    <property type="project" value="InterPro"/>
</dbReference>
<comment type="caution">
    <text evidence="2">The sequence shown here is derived from an EMBL/GenBank/DDBJ whole genome shotgun (WGS) entry which is preliminary data.</text>
</comment>
<name>A0A0F9CUI5_9ZZZZ</name>
<proteinExistence type="predicted"/>
<protein>
    <recommendedName>
        <fullName evidence="1">Response regulatory domain-containing protein</fullName>
    </recommendedName>
</protein>
<reference evidence="2" key="1">
    <citation type="journal article" date="2015" name="Nature">
        <title>Complex archaea that bridge the gap between prokaryotes and eukaryotes.</title>
        <authorList>
            <person name="Spang A."/>
            <person name="Saw J.H."/>
            <person name="Jorgensen S.L."/>
            <person name="Zaremba-Niedzwiedzka K."/>
            <person name="Martijn J."/>
            <person name="Lind A.E."/>
            <person name="van Eijk R."/>
            <person name="Schleper C."/>
            <person name="Guy L."/>
            <person name="Ettema T.J."/>
        </authorList>
    </citation>
    <scope>NUCLEOTIDE SEQUENCE</scope>
</reference>
<dbReference type="Gene3D" id="3.40.50.2300">
    <property type="match status" value="1"/>
</dbReference>